<dbReference type="EMBL" id="JABBJF010000029">
    <property type="protein sequence ID" value="MBC1188381.1"/>
    <property type="molecule type" value="Genomic_DNA"/>
</dbReference>
<proteinExistence type="predicted"/>
<evidence type="ECO:0000313" key="2">
    <source>
        <dbReference type="Proteomes" id="UP000607331"/>
    </source>
</evidence>
<dbReference type="RefSeq" id="WP_185669547.1">
    <property type="nucleotide sequence ID" value="NZ_JABBJF010000029.1"/>
</dbReference>
<comment type="caution">
    <text evidence="1">The sequence shown here is derived from an EMBL/GenBank/DDBJ whole genome shotgun (WGS) entry which is preliminary data.</text>
</comment>
<gene>
    <name evidence="1" type="ORF">HII27_22045</name>
</gene>
<name>A0ABR6RZ21_9ENTR</name>
<keyword evidence="2" id="KW-1185">Reference proteome</keyword>
<reference evidence="1 2" key="1">
    <citation type="submission" date="2020-04" db="EMBL/GenBank/DDBJ databases">
        <title>The draft genome of Kluyvera sichuanensis strain SCKS090646.</title>
        <authorList>
            <person name="Wei L."/>
            <person name="Liu L."/>
            <person name="Feng Y."/>
            <person name="Zong Z."/>
        </authorList>
    </citation>
    <scope>NUCLEOTIDE SEQUENCE [LARGE SCALE GENOMIC DNA]</scope>
    <source>
        <strain evidence="1 2">090646</strain>
    </source>
</reference>
<dbReference type="Proteomes" id="UP000607331">
    <property type="component" value="Unassembled WGS sequence"/>
</dbReference>
<accession>A0ABR6RZ21</accession>
<sequence>MEKSFILDCAVKICSADHVSGYISINPVIDSRDKLTEQRFNLLYDLIYKVSIDVINAYPDIKRNEIAYVLDKAIQLTSSDISCGAIAVEPVLYERDQKIFDTIKFYFMMVNKMRSSLSIEIENNEISSPVRVEQSIPSYPESRTIVIPVYQKMKRAKIKKGKR</sequence>
<organism evidence="1 2">
    <name type="scientific">Kluyvera sichuanensis</name>
    <dbReference type="NCBI Taxonomy" id="2725494"/>
    <lineage>
        <taxon>Bacteria</taxon>
        <taxon>Pseudomonadati</taxon>
        <taxon>Pseudomonadota</taxon>
        <taxon>Gammaproteobacteria</taxon>
        <taxon>Enterobacterales</taxon>
        <taxon>Enterobacteriaceae</taxon>
        <taxon>Kluyvera</taxon>
    </lineage>
</organism>
<evidence type="ECO:0000313" key="1">
    <source>
        <dbReference type="EMBL" id="MBC1188381.1"/>
    </source>
</evidence>
<protein>
    <submittedName>
        <fullName evidence="1">Uncharacterized protein</fullName>
    </submittedName>
</protein>